<accession>A0ACC1WXF4</accession>
<keyword evidence="2" id="KW-1185">Reference proteome</keyword>
<sequence>MGSSGAVVNALEACNEQEIGEPMGQNDPGSSGNSSHLVDVVVLETVILVHSDQTACFSRGVKSNELGSSKALVENLNGKVSETEKESCVIDVKCGNGDGKEFKESSDGERVCRICHLSSEQPPETAPTTNATSGATSELIRLGCGCKDELGIAHSHCAEAWFKLKGNRLCEICGQTAKNITGVGDCRFMEEWNERRFIGGNSPSERGGCWRGQPFCNFLMACLVIAFVLPWFFRVNMF</sequence>
<dbReference type="Proteomes" id="UP001164539">
    <property type="component" value="Chromosome 13"/>
</dbReference>
<comment type="caution">
    <text evidence="1">The sequence shown here is derived from an EMBL/GenBank/DDBJ whole genome shotgun (WGS) entry which is preliminary data.</text>
</comment>
<gene>
    <name evidence="1" type="ORF">OWV82_023550</name>
</gene>
<name>A0ACC1WXF4_MELAZ</name>
<organism evidence="1 2">
    <name type="scientific">Melia azedarach</name>
    <name type="common">Chinaberry tree</name>
    <dbReference type="NCBI Taxonomy" id="155640"/>
    <lineage>
        <taxon>Eukaryota</taxon>
        <taxon>Viridiplantae</taxon>
        <taxon>Streptophyta</taxon>
        <taxon>Embryophyta</taxon>
        <taxon>Tracheophyta</taxon>
        <taxon>Spermatophyta</taxon>
        <taxon>Magnoliopsida</taxon>
        <taxon>eudicotyledons</taxon>
        <taxon>Gunneridae</taxon>
        <taxon>Pentapetalae</taxon>
        <taxon>rosids</taxon>
        <taxon>malvids</taxon>
        <taxon>Sapindales</taxon>
        <taxon>Meliaceae</taxon>
        <taxon>Melia</taxon>
    </lineage>
</organism>
<evidence type="ECO:0000313" key="1">
    <source>
        <dbReference type="EMBL" id="KAJ4703682.1"/>
    </source>
</evidence>
<protein>
    <submittedName>
        <fullName evidence="1">RING/FYVE/PHD zinc finger superfamily protein</fullName>
    </submittedName>
</protein>
<evidence type="ECO:0000313" key="2">
    <source>
        <dbReference type="Proteomes" id="UP001164539"/>
    </source>
</evidence>
<dbReference type="EMBL" id="CM051406">
    <property type="protein sequence ID" value="KAJ4703682.1"/>
    <property type="molecule type" value="Genomic_DNA"/>
</dbReference>
<proteinExistence type="predicted"/>
<reference evidence="1 2" key="1">
    <citation type="journal article" date="2023" name="Science">
        <title>Complex scaffold remodeling in plant triterpene biosynthesis.</title>
        <authorList>
            <person name="De La Pena R."/>
            <person name="Hodgson H."/>
            <person name="Liu J.C."/>
            <person name="Stephenson M.J."/>
            <person name="Martin A.C."/>
            <person name="Owen C."/>
            <person name="Harkess A."/>
            <person name="Leebens-Mack J."/>
            <person name="Jimenez L.E."/>
            <person name="Osbourn A."/>
            <person name="Sattely E.S."/>
        </authorList>
    </citation>
    <scope>NUCLEOTIDE SEQUENCE [LARGE SCALE GENOMIC DNA]</scope>
    <source>
        <strain evidence="2">cv. JPN11</strain>
        <tissue evidence="1">Leaf</tissue>
    </source>
</reference>